<gene>
    <name evidence="2" type="ORF">BFJ72_g10072</name>
</gene>
<feature type="region of interest" description="Disordered" evidence="1">
    <location>
        <begin position="1415"/>
        <end position="1446"/>
    </location>
</feature>
<dbReference type="Gene3D" id="3.30.565.10">
    <property type="entry name" value="Histidine kinase-like ATPase, C-terminal domain"/>
    <property type="match status" value="1"/>
</dbReference>
<evidence type="ECO:0000256" key="1">
    <source>
        <dbReference type="SAM" id="MobiDB-lite"/>
    </source>
</evidence>
<dbReference type="Proteomes" id="UP000283569">
    <property type="component" value="Unassembled WGS sequence"/>
</dbReference>
<protein>
    <recommendedName>
        <fullName evidence="4">Protein NO VEIN C-terminal domain-containing protein</fullName>
    </recommendedName>
</protein>
<dbReference type="InterPro" id="IPR052957">
    <property type="entry name" value="Auxin_embryo_med"/>
</dbReference>
<dbReference type="InterPro" id="IPR036890">
    <property type="entry name" value="HATPase_C_sf"/>
</dbReference>
<evidence type="ECO:0000313" key="2">
    <source>
        <dbReference type="EMBL" id="RKL33556.1"/>
    </source>
</evidence>
<dbReference type="EMBL" id="MRDB01000040">
    <property type="protein sequence ID" value="RKL33556.1"/>
    <property type="molecule type" value="Genomic_DNA"/>
</dbReference>
<evidence type="ECO:0008006" key="4">
    <source>
        <dbReference type="Google" id="ProtNLM"/>
    </source>
</evidence>
<proteinExistence type="predicted"/>
<name>A0A420SW80_GIBIN</name>
<dbReference type="PANTHER" id="PTHR32387:SF0">
    <property type="entry name" value="PROTEIN NO VEIN"/>
    <property type="match status" value="1"/>
</dbReference>
<comment type="caution">
    <text evidence="2">The sequence shown here is derived from an EMBL/GenBank/DDBJ whole genome shotgun (WGS) entry which is preliminary data.</text>
</comment>
<dbReference type="NCBIfam" id="NF047352">
    <property type="entry name" value="P_loop_sacsin"/>
    <property type="match status" value="1"/>
</dbReference>
<evidence type="ECO:0000313" key="3">
    <source>
        <dbReference type="Proteomes" id="UP000283569"/>
    </source>
</evidence>
<reference evidence="2 3" key="1">
    <citation type="journal article" date="2018" name="Sci. Rep.">
        <title>Characterisation of pathogen-specific regions and novel effector candidates in Fusarium oxysporum f. sp. cepae.</title>
        <authorList>
            <person name="Armitage A.D."/>
            <person name="Taylor A."/>
            <person name="Sobczyk M.K."/>
            <person name="Baxter L."/>
            <person name="Greenfield B.P."/>
            <person name="Bates H.J."/>
            <person name="Wilson F."/>
            <person name="Jackson A.C."/>
            <person name="Ott S."/>
            <person name="Harrison R.J."/>
            <person name="Clarkson J.P."/>
        </authorList>
    </citation>
    <scope>NUCLEOTIDE SEQUENCE [LARGE SCALE GENOMIC DNA]</scope>
    <source>
        <strain evidence="2 3">Fp_A8</strain>
    </source>
</reference>
<dbReference type="PANTHER" id="PTHR32387">
    <property type="entry name" value="WU:FJ29H11"/>
    <property type="match status" value="1"/>
</dbReference>
<dbReference type="SUPFAM" id="SSF55874">
    <property type="entry name" value="ATPase domain of HSP90 chaperone/DNA topoisomerase II/histidine kinase"/>
    <property type="match status" value="1"/>
</dbReference>
<accession>A0A420SW80</accession>
<organism evidence="2 3">
    <name type="scientific">Gibberella intermedia</name>
    <name type="common">Bulb rot disease fungus</name>
    <name type="synonym">Fusarium proliferatum</name>
    <dbReference type="NCBI Taxonomy" id="948311"/>
    <lineage>
        <taxon>Eukaryota</taxon>
        <taxon>Fungi</taxon>
        <taxon>Dikarya</taxon>
        <taxon>Ascomycota</taxon>
        <taxon>Pezizomycotina</taxon>
        <taxon>Sordariomycetes</taxon>
        <taxon>Hypocreomycetidae</taxon>
        <taxon>Hypocreales</taxon>
        <taxon>Nectriaceae</taxon>
        <taxon>Fusarium</taxon>
        <taxon>Fusarium fujikuroi species complex</taxon>
    </lineage>
</organism>
<sequence>MSAIFGTQARDEAQQLIEKIAVGHGYIEAAKLDAMPPDIRRVVEEALKSNSKSHAAATELVQKLAAGNINVAFELLQNADDNQYTRAKAACASPGVQFIVTPDMVIIGSNEDGFTESNVKALCDFGKSTKAGTSGYIGQPDVGFKSVFTIASKVQIESGPFSFYLQHEDGDSGIGMVRPHWIELPVLPGHVKDHEAYGGLFGNRTRIILFLKEQNREFIRSSFISQIWDTPDSVLLFMKNLRSLKITVLGDDNKVQRSKDVLLDRDLFGSGTRIATTKKLGPTQLKTWNRYLVYRSTTTGLPGNPNRKSAPDSSANPSSAEVVLAFPVDDKGEPIVEIQKAYAFMPLSETGLSFLVHSDFVTDAARQKLMSFSERNAKIKTAVEESVVTAIQDICKKPGTEHKWMRFLPQLNRNAIDPFWLGLTKTLGSKISDIPLLRSNQLFGAFSKISYLKRLSEDQLDQHGAPLLPDLQQELYLSSRYEPQDLDILSQYGLTYMPNSEVILRLQAFTGRAEWKTRTFEERDEDWHARLARLVLKLWTDTQSNWKNVILCLKLIPLASGDLKSVTKDGKNEEFYDNMIDSILIPEDLDFPILLPAAAANPDCRKLYNVFGPKTLAAQQVREKIIRMYKDPAQAAKLDVAKSRKHLVYLYRMEPKDFITKEEQEIMVVFDQKLRIKRPKKEYVYLPGEGPVAPWKILNPPFPDGLEPPDVSLLHPAYLEDPPTASAGNEKSWIQWLYNIIYCEEKIQLFSVRDPSAEADKTYSPEYKFLVKAYPGLTLHRLMLNFQKPEVKKQWVDDKKGTALMKKMEFLCTDGIRHPLEETLLPLPKLLESCEKSFASVDSMPFLKLDEPVKDDDVPAWLDLAEHCGIGTKDDTKFTLAILSSISKTTKEITSDISKAVIGLYLELESRVPNGSLSATFAAQTQIRKSFTDNKCVLCTPLGSSDVKKPARWANQPACLWNAPQGIQVYNPLRSLWSSVLEQMEPGDAEKLEHFFNHTLVIRDITPHDVVSELGSLSRSLDQDKDYSEVAKELYKILQTQTENLNEINTLIIKQAFRDSPLIYAPDQANRKWYKVSECIWSSEGASQDELSLEPLYADLSTLFVSFLDVPKISASLVYQHILNIGNTTQPIPEIKKLLWSLLDSLKTNQGPSNVYAADKIKACRVFPVKGLSGEVQTTSALVSFYINDRPMYAAAMKGKASILDFSVEEVHRLKPVIEWLGLTDRYLSKSVTITEKTSVDESQGVEDSVLTRDIAGKADALAMFVKPPIISTLYKLMRPNSISSHFRNGQSTVRSYNLQDTIHKVQVFRHPDIKSSITWHQGFSTNTAPLARSGMHFQLALFSKWKFYIPQDDQDGDFCMTTEFPRILTAQLLECTVRDVNSEAVMIVASVLQAKLSNMGRILQHYGISEAVVLPDDIPEPPRTPERRRDNGAPSPSPSPHTVIRSPVPAVSAAQVIRDATTPYQALLIQAVNVARISTFPHKNSVFDMTAISQSLAESTARSGLFRFYVGDQTEWQRMVGAAGELYVFELLSTIPHALPGWSRDNWQSTVRHHASIHPDYNSLGSWYGTEQGDLFFDDVTGTFTSYLIEKGYLEESWRKERPEYYIEVKTTTSARLDTPFYMSKHQYARMQSFGESVNTDTQRRKVYILFRVHGLESGQVGLRVFINLEALRKSGDLVFEAQSWTVTPRAG</sequence>